<proteinExistence type="predicted"/>
<evidence type="ECO:0000313" key="2">
    <source>
        <dbReference type="EMBL" id="OCT93131.1"/>
    </source>
</evidence>
<evidence type="ECO:0000256" key="1">
    <source>
        <dbReference type="SAM" id="MobiDB-lite"/>
    </source>
</evidence>
<dbReference type="AlphaFoldDB" id="A0A974DLD1"/>
<dbReference type="EMBL" id="CM004469">
    <property type="protein sequence ID" value="OCT93131.1"/>
    <property type="molecule type" value="Genomic_DNA"/>
</dbReference>
<organism evidence="2 3">
    <name type="scientific">Xenopus laevis</name>
    <name type="common">African clawed frog</name>
    <dbReference type="NCBI Taxonomy" id="8355"/>
    <lineage>
        <taxon>Eukaryota</taxon>
        <taxon>Metazoa</taxon>
        <taxon>Chordata</taxon>
        <taxon>Craniata</taxon>
        <taxon>Vertebrata</taxon>
        <taxon>Euteleostomi</taxon>
        <taxon>Amphibia</taxon>
        <taxon>Batrachia</taxon>
        <taxon>Anura</taxon>
        <taxon>Pipoidea</taxon>
        <taxon>Pipidae</taxon>
        <taxon>Xenopodinae</taxon>
        <taxon>Xenopus</taxon>
        <taxon>Xenopus</taxon>
    </lineage>
</organism>
<feature type="region of interest" description="Disordered" evidence="1">
    <location>
        <begin position="102"/>
        <end position="152"/>
    </location>
</feature>
<feature type="compositionally biased region" description="Pro residues" evidence="1">
    <location>
        <begin position="115"/>
        <end position="127"/>
    </location>
</feature>
<name>A0A974DLD1_XENLA</name>
<protein>
    <submittedName>
        <fullName evidence="2">Uncharacterized protein</fullName>
    </submittedName>
</protein>
<accession>A0A974DLD1</accession>
<feature type="region of interest" description="Disordered" evidence="1">
    <location>
        <begin position="13"/>
        <end position="42"/>
    </location>
</feature>
<sequence length="152" mass="16354">IFVVGDAAEVGAAAPPAAEAGAAAPATAAPIGGPPQEEPQRLDERRRDFIGLLTMLGRQQRRQDLWMRRWLSLMHATLRDGMQNMEQTIQRNIQDLVAAIREQTHRTGGSAEGPVPGPAAAPPPPSASPQQRRGRGHGRGQGPVRGDKRKRP</sequence>
<gene>
    <name evidence="2" type="ORF">XELAEV_180161961mg</name>
</gene>
<feature type="compositionally biased region" description="Low complexity" evidence="1">
    <location>
        <begin position="13"/>
        <end position="31"/>
    </location>
</feature>
<feature type="non-terminal residue" evidence="2">
    <location>
        <position position="1"/>
    </location>
</feature>
<reference evidence="3" key="1">
    <citation type="journal article" date="2016" name="Nature">
        <title>Genome evolution in the allotetraploid frog Xenopus laevis.</title>
        <authorList>
            <person name="Session A.M."/>
            <person name="Uno Y."/>
            <person name="Kwon T."/>
            <person name="Chapman J.A."/>
            <person name="Toyoda A."/>
            <person name="Takahashi S."/>
            <person name="Fukui A."/>
            <person name="Hikosaka A."/>
            <person name="Suzuki A."/>
            <person name="Kondo M."/>
            <person name="van Heeringen S.J."/>
            <person name="Quigley I."/>
            <person name="Heinz S."/>
            <person name="Ogino H."/>
            <person name="Ochi H."/>
            <person name="Hellsten U."/>
            <person name="Lyons J.B."/>
            <person name="Simakov O."/>
            <person name="Putnam N."/>
            <person name="Stites J."/>
            <person name="Kuroki Y."/>
            <person name="Tanaka T."/>
            <person name="Michiue T."/>
            <person name="Watanabe M."/>
            <person name="Bogdanovic O."/>
            <person name="Lister R."/>
            <person name="Georgiou G."/>
            <person name="Paranjpe S.S."/>
            <person name="van Kruijsbergen I."/>
            <person name="Shu S."/>
            <person name="Carlson J."/>
            <person name="Kinoshita T."/>
            <person name="Ohta Y."/>
            <person name="Mawaribuchi S."/>
            <person name="Jenkins J."/>
            <person name="Grimwood J."/>
            <person name="Schmutz J."/>
            <person name="Mitros T."/>
            <person name="Mozaffari S.V."/>
            <person name="Suzuki Y."/>
            <person name="Haramoto Y."/>
            <person name="Yamamoto T.S."/>
            <person name="Takagi C."/>
            <person name="Heald R."/>
            <person name="Miller K."/>
            <person name="Haudenschild C."/>
            <person name="Kitzman J."/>
            <person name="Nakayama T."/>
            <person name="Izutsu Y."/>
            <person name="Robert J."/>
            <person name="Fortriede J."/>
            <person name="Burns K."/>
            <person name="Lotay V."/>
            <person name="Karimi K."/>
            <person name="Yasuoka Y."/>
            <person name="Dichmann D.S."/>
            <person name="Flajnik M.F."/>
            <person name="Houston D.W."/>
            <person name="Shendure J."/>
            <person name="DuPasquier L."/>
            <person name="Vize P.D."/>
            <person name="Zorn A.M."/>
            <person name="Ito M."/>
            <person name="Marcotte E.M."/>
            <person name="Wallingford J.B."/>
            <person name="Ito Y."/>
            <person name="Asashima M."/>
            <person name="Ueno N."/>
            <person name="Matsuda Y."/>
            <person name="Veenstra G.J."/>
            <person name="Fujiyama A."/>
            <person name="Harland R.M."/>
            <person name="Taira M."/>
            <person name="Rokhsar D.S."/>
        </authorList>
    </citation>
    <scope>NUCLEOTIDE SEQUENCE [LARGE SCALE GENOMIC DNA]</scope>
    <source>
        <strain evidence="3">J</strain>
    </source>
</reference>
<evidence type="ECO:0000313" key="3">
    <source>
        <dbReference type="Proteomes" id="UP000694892"/>
    </source>
</evidence>
<dbReference type="Proteomes" id="UP000694892">
    <property type="component" value="Chromosome 2S"/>
</dbReference>